<dbReference type="Proteomes" id="UP000807769">
    <property type="component" value="Unassembled WGS sequence"/>
</dbReference>
<dbReference type="RefSeq" id="XP_041200349.1">
    <property type="nucleotide sequence ID" value="XM_041332246.1"/>
</dbReference>
<gene>
    <name evidence="1" type="ORF">BJ212DRAFT_1294757</name>
</gene>
<keyword evidence="2" id="KW-1185">Reference proteome</keyword>
<dbReference type="EMBL" id="JABBWG010000001">
    <property type="protein sequence ID" value="KAG1827502.1"/>
    <property type="molecule type" value="Genomic_DNA"/>
</dbReference>
<evidence type="ECO:0000313" key="2">
    <source>
        <dbReference type="Proteomes" id="UP000807769"/>
    </source>
</evidence>
<organism evidence="1 2">
    <name type="scientific">Suillus subaureus</name>
    <dbReference type="NCBI Taxonomy" id="48587"/>
    <lineage>
        <taxon>Eukaryota</taxon>
        <taxon>Fungi</taxon>
        <taxon>Dikarya</taxon>
        <taxon>Basidiomycota</taxon>
        <taxon>Agaricomycotina</taxon>
        <taxon>Agaricomycetes</taxon>
        <taxon>Agaricomycetidae</taxon>
        <taxon>Boletales</taxon>
        <taxon>Suillineae</taxon>
        <taxon>Suillaceae</taxon>
        <taxon>Suillus</taxon>
    </lineage>
</organism>
<sequence length="365" mass="40165">MPSMPPEKNIAKKHCAGGTAERLGGPLGSPIVSPAPQALENVSPEPEVAAEMHSLHNVRMPDPYFGLYHGNLPVQGGQPLLPHFLWLNGKFETATCMLFTSTPIALIHFVIGAHDEVIMPIPLLDQHLWHFYPNSGYIFLKVPFDVATHEKINTYTRTQQACIAALTQHLGCTGHVFAFFSNHSEQDSGWLFASKVNGNFVAMSVSQVLSTVFHPYTSILKGAILIFLPLPPYFLQLDLRKAFPTLLSLSAHLGQHSRVILMTKDDVADSPQLVITTFARTHAQTQPWGIKVPGQCPLCGSTNSWSQKVAVMVVDKSHNVDSPDQTTVARYRQCKPPHKFTIEKPPGFIINAARTLKASGQGLER</sequence>
<comment type="caution">
    <text evidence="1">The sequence shown here is derived from an EMBL/GenBank/DDBJ whole genome shotgun (WGS) entry which is preliminary data.</text>
</comment>
<reference evidence="1" key="1">
    <citation type="journal article" date="2020" name="New Phytol.">
        <title>Comparative genomics reveals dynamic genome evolution in host specialist ectomycorrhizal fungi.</title>
        <authorList>
            <person name="Lofgren L.A."/>
            <person name="Nguyen N.H."/>
            <person name="Vilgalys R."/>
            <person name="Ruytinx J."/>
            <person name="Liao H.L."/>
            <person name="Branco S."/>
            <person name="Kuo A."/>
            <person name="LaButti K."/>
            <person name="Lipzen A."/>
            <person name="Andreopoulos W."/>
            <person name="Pangilinan J."/>
            <person name="Riley R."/>
            <person name="Hundley H."/>
            <person name="Na H."/>
            <person name="Barry K."/>
            <person name="Grigoriev I.V."/>
            <person name="Stajich J.E."/>
            <person name="Kennedy P.G."/>
        </authorList>
    </citation>
    <scope>NUCLEOTIDE SEQUENCE</scope>
    <source>
        <strain evidence="1">MN1</strain>
    </source>
</reference>
<dbReference type="GeneID" id="64626263"/>
<name>A0A9P7JKN4_9AGAM</name>
<dbReference type="AlphaFoldDB" id="A0A9P7JKN4"/>
<evidence type="ECO:0000313" key="1">
    <source>
        <dbReference type="EMBL" id="KAG1827502.1"/>
    </source>
</evidence>
<proteinExistence type="predicted"/>
<protein>
    <submittedName>
        <fullName evidence="1">Uncharacterized protein</fullName>
    </submittedName>
</protein>
<accession>A0A9P7JKN4</accession>
<dbReference type="OrthoDB" id="2687899at2759"/>